<name>A0A2V0RIA9_9ZZZZ</name>
<dbReference type="PANTHER" id="PTHR34456:SF13">
    <property type="entry name" value="REVERSE TRANSCRIPTASE DOMAIN-CONTAINING PROTEIN"/>
    <property type="match status" value="1"/>
</dbReference>
<dbReference type="InterPro" id="IPR008686">
    <property type="entry name" value="RNA_pol_mitovir"/>
</dbReference>
<dbReference type="InterPro" id="IPR043502">
    <property type="entry name" value="DNA/RNA_pol_sf"/>
</dbReference>
<accession>A0A2V0RIA9</accession>
<dbReference type="EMBL" id="BDQB01000263">
    <property type="protein sequence ID" value="GBH22398.1"/>
    <property type="molecule type" value="Genomic_RNA"/>
</dbReference>
<comment type="caution">
    <text evidence="1">The sequence shown here is derived from an EMBL/GenBank/DDBJ whole genome shotgun (WGS) entry which is preliminary data.</text>
</comment>
<sequence length="692" mass="78868">MQPKINLRGKSRRVRVGPSFRKIVNSFFSADIEYISNHYEKIANAYMASNGPRWTAKRLKAYYDFATRLVLELDTEAIPFCRMNRKGIPRDLVPMIPYLKSSNHRHRRACLTLLRSFTQIYCEVSDDTTTITNDTSADRTLGEYEQYFDEIISRYKYFLKPYINDESMFQTSKKGPNGPALLNLDKDLTSIEDNGILQTVMCMHYEMDMVTVGQSKLEVSLKQDLYPDLDLLVFETDRLKSDLRHVRKQGVIDHVRIMRKHALKFEPNRYDKCIDSKISFIAEGGCKTRVIAIGDYFTQDALKPLHKSLYRCLNKLKTDGTSSHNRISSLVKSKTATGTYVASFDLTSATDRFPIFIQERVLSGLYNPTIASLWRKLMVDRDFSVGGSQIRYSVGQPMGLLSSWAAFALTHHITIEALALKVGKPSFKDYCIIGDDVTIFDPIVSEEYRSFLNHFDIQISESKSLESWGNPCSAEIGKRLFINGQEVSPIPRDAIESAVNNYLLVPNLIKVAFERGIVSNNLPQPVQDVWSEVFPKGNKSKKTKALIFYPLSEPQFKGNSDMWGNISVPLVKETFDEIKLTYVKSRAQSLYMNELNSIPDMGTLGLVLESEENPDISRHPFMSLLREYRGVCGSIFIGISTKGLECSDLEKLPYLVNPMVPAFVRRSHQIEKVRSSLILKTFEKLNIESKES</sequence>
<evidence type="ECO:0000313" key="1">
    <source>
        <dbReference type="EMBL" id="GBH22398.1"/>
    </source>
</evidence>
<dbReference type="AlphaFoldDB" id="A0A2V0RIA9"/>
<dbReference type="Pfam" id="PF05919">
    <property type="entry name" value="Mitovir_RNA_pol"/>
    <property type="match status" value="1"/>
</dbReference>
<dbReference type="SUPFAM" id="SSF56672">
    <property type="entry name" value="DNA/RNA polymerases"/>
    <property type="match status" value="1"/>
</dbReference>
<protein>
    <submittedName>
        <fullName evidence="1">RdRp</fullName>
    </submittedName>
</protein>
<dbReference type="PANTHER" id="PTHR34456">
    <property type="entry name" value="MITOVIRUS RNA-DEPENDENT RNA POLYMERASE"/>
    <property type="match status" value="1"/>
</dbReference>
<reference evidence="1" key="1">
    <citation type="submission" date="2017-04" db="EMBL/GenBank/DDBJ databases">
        <title>Unveiling RNA virosphere associated with marine microorganisms.</title>
        <authorList>
            <person name="Urayama S."/>
            <person name="Takaki Y."/>
            <person name="Nishi S."/>
            <person name="Yoshida Y."/>
            <person name="Deguchi S."/>
            <person name="Takai K."/>
            <person name="Nunoura T."/>
        </authorList>
    </citation>
    <scope>NUCLEOTIDE SEQUENCE</scope>
</reference>
<proteinExistence type="predicted"/>
<organism evidence="1">
    <name type="scientific">viral metagenome</name>
    <dbReference type="NCBI Taxonomy" id="1070528"/>
    <lineage>
        <taxon>unclassified sequences</taxon>
        <taxon>metagenomes</taxon>
        <taxon>organismal metagenomes</taxon>
    </lineage>
</organism>